<dbReference type="RefSeq" id="WP_310798565.1">
    <property type="nucleotide sequence ID" value="NZ_CP123872.1"/>
</dbReference>
<evidence type="ECO:0000313" key="2">
    <source>
        <dbReference type="Proteomes" id="UP001268683"/>
    </source>
</evidence>
<evidence type="ECO:0008006" key="3">
    <source>
        <dbReference type="Google" id="ProtNLM"/>
    </source>
</evidence>
<protein>
    <recommendedName>
        <fullName evidence="3">RiboL-PSP-HEPN domain-containing protein</fullName>
    </recommendedName>
</protein>
<dbReference type="AlphaFoldDB" id="A0AA52EHP8"/>
<keyword evidence="2" id="KW-1185">Reference proteome</keyword>
<dbReference type="KEGG" id="tmk:QGN29_14340"/>
<organism evidence="1 2">
    <name type="scientific">Temperatibacter marinus</name>
    <dbReference type="NCBI Taxonomy" id="1456591"/>
    <lineage>
        <taxon>Bacteria</taxon>
        <taxon>Pseudomonadati</taxon>
        <taxon>Pseudomonadota</taxon>
        <taxon>Alphaproteobacteria</taxon>
        <taxon>Kordiimonadales</taxon>
        <taxon>Temperatibacteraceae</taxon>
        <taxon>Temperatibacter</taxon>
    </lineage>
</organism>
<gene>
    <name evidence="1" type="ORF">QGN29_14340</name>
</gene>
<sequence length="197" mass="22506">MAHPDEDRDYWYAEQAAYDEMVEEIIEGARDEIIADFQDERLSSYYRANKKLAAPALEYLEKAKAILKVDSTASFVFAFAATEYFIKKVLLEPVVAGFIHDESVDEIIAPIVMQNKNFLNLLFKILEKYGVNLSEEEFGDTGRTLKQEWERQKKIRNSAVHSCNPVSKDDAYLAIELSEYFTTAVFSHLASVLNIST</sequence>
<name>A0AA52EHP8_9PROT</name>
<proteinExistence type="predicted"/>
<evidence type="ECO:0000313" key="1">
    <source>
        <dbReference type="EMBL" id="WND02727.1"/>
    </source>
</evidence>
<reference evidence="1" key="1">
    <citation type="submission" date="2023-04" db="EMBL/GenBank/DDBJ databases">
        <title>Complete genome sequence of Temperatibacter marinus.</title>
        <authorList>
            <person name="Rong J.-C."/>
            <person name="Yi M.-L."/>
            <person name="Zhao Q."/>
        </authorList>
    </citation>
    <scope>NUCLEOTIDE SEQUENCE</scope>
    <source>
        <strain evidence="1">NBRC 110045</strain>
    </source>
</reference>
<dbReference type="EMBL" id="CP123872">
    <property type="protein sequence ID" value="WND02727.1"/>
    <property type="molecule type" value="Genomic_DNA"/>
</dbReference>
<dbReference type="Proteomes" id="UP001268683">
    <property type="component" value="Chromosome"/>
</dbReference>
<accession>A0AA52EHP8</accession>